<keyword evidence="1" id="KW-0812">Transmembrane</keyword>
<feature type="transmembrane region" description="Helical" evidence="1">
    <location>
        <begin position="20"/>
        <end position="38"/>
    </location>
</feature>
<protein>
    <submittedName>
        <fullName evidence="2">Uncharacterized protein</fullName>
    </submittedName>
</protein>
<evidence type="ECO:0000313" key="2">
    <source>
        <dbReference type="EMBL" id="AUW47338.1"/>
    </source>
</evidence>
<accession>A0A2K9ZGJ0</accession>
<evidence type="ECO:0000256" key="1">
    <source>
        <dbReference type="SAM" id="Phobius"/>
    </source>
</evidence>
<keyword evidence="2" id="KW-0614">Plasmid</keyword>
<evidence type="ECO:0000313" key="3">
    <source>
        <dbReference type="Proteomes" id="UP000238523"/>
    </source>
</evidence>
<reference evidence="2 3" key="1">
    <citation type="submission" date="2017-11" db="EMBL/GenBank/DDBJ databases">
        <title>Complete genome of Rhizobium leguminosarum Norway, an ineffective micro-symbiont.</title>
        <authorList>
            <person name="Hoffrichter A."/>
            <person name="Liang J."/>
            <person name="Brachmann A."/>
            <person name="Marin M."/>
        </authorList>
    </citation>
    <scope>NUCLEOTIDE SEQUENCE [LARGE SCALE GENOMIC DNA]</scope>
    <source>
        <strain evidence="2 3">Norway</strain>
        <plasmid evidence="3">Plasmid prln3</plasmid>
    </source>
</reference>
<organism evidence="2 3">
    <name type="scientific">Rhizobium leguminosarum</name>
    <dbReference type="NCBI Taxonomy" id="384"/>
    <lineage>
        <taxon>Bacteria</taxon>
        <taxon>Pseudomonadati</taxon>
        <taxon>Pseudomonadota</taxon>
        <taxon>Alphaproteobacteria</taxon>
        <taxon>Hyphomicrobiales</taxon>
        <taxon>Rhizobiaceae</taxon>
        <taxon>Rhizobium/Agrobacterium group</taxon>
        <taxon>Rhizobium</taxon>
    </lineage>
</organism>
<keyword evidence="1" id="KW-0472">Membrane</keyword>
<gene>
    <name evidence="2" type="ORF">CUJ84_pRLN3000209</name>
</gene>
<name>A0A2K9ZGJ0_RHILE</name>
<keyword evidence="1" id="KW-1133">Transmembrane helix</keyword>
<proteinExistence type="predicted"/>
<dbReference type="EMBL" id="CP025015">
    <property type="protein sequence ID" value="AUW47338.1"/>
    <property type="molecule type" value="Genomic_DNA"/>
</dbReference>
<geneLocation type="plasmid" evidence="3">
    <name>prln3</name>
</geneLocation>
<sequence>MHAFARTNGLVDQLGGELTLYWIEGYSGGVFLQALLLVSRHTAAADTSSTR</sequence>
<dbReference type="Proteomes" id="UP000238523">
    <property type="component" value="Plasmid pRLN3"/>
</dbReference>
<dbReference type="AlphaFoldDB" id="A0A2K9ZGJ0"/>